<proteinExistence type="predicted"/>
<dbReference type="RefSeq" id="WP_226853351.1">
    <property type="nucleotide sequence ID" value="NZ_CYZK01000001.1"/>
</dbReference>
<organism evidence="1 2">
    <name type="scientific">Coprococcus comes</name>
    <dbReference type="NCBI Taxonomy" id="410072"/>
    <lineage>
        <taxon>Bacteria</taxon>
        <taxon>Bacillati</taxon>
        <taxon>Bacillota</taxon>
        <taxon>Clostridia</taxon>
        <taxon>Lachnospirales</taxon>
        <taxon>Lachnospiraceae</taxon>
        <taxon>Coprococcus</taxon>
    </lineage>
</organism>
<protein>
    <submittedName>
        <fullName evidence="1">Uncharacterized protein</fullName>
    </submittedName>
</protein>
<evidence type="ECO:0000313" key="2">
    <source>
        <dbReference type="Proteomes" id="UP000095362"/>
    </source>
</evidence>
<reference evidence="1 2" key="1">
    <citation type="submission" date="2015-09" db="EMBL/GenBank/DDBJ databases">
        <authorList>
            <consortium name="Pathogen Informatics"/>
        </authorList>
    </citation>
    <scope>NUCLEOTIDE SEQUENCE [LARGE SCALE GENOMIC DNA]</scope>
    <source>
        <strain evidence="1 2">2789STDY5834866</strain>
    </source>
</reference>
<gene>
    <name evidence="1" type="ORF">ERS852481_00196</name>
</gene>
<name>A0A173X0L1_9FIRM</name>
<dbReference type="Proteomes" id="UP000095362">
    <property type="component" value="Unassembled WGS sequence"/>
</dbReference>
<dbReference type="AlphaFoldDB" id="A0A173X0L1"/>
<evidence type="ECO:0000313" key="1">
    <source>
        <dbReference type="EMBL" id="CUN45312.1"/>
    </source>
</evidence>
<sequence length="344" mass="38808">MEKRLQLWSPVWGWLATKEGESVDLKGQDLVLYEAAIQEALEQEKLYYRKKSAPFNLMDYYDADDSVKEKVQNLDIQVKKEQDGLYVCASLALIEPLTQQELEAIQNFLSRQYEGGIFDTSRIRTYSVEEGEVVFDFSVDTKEKFSQKEVQCETQKKYEITSIAHPQFPWLHRIRALVDVNEAVPKGTLGGFVEYEQNLSQEGSCWIYDQAICCERAVVERSAGLFQEAIAKGDALLTGTAVMYQTSIAEESCRILAGEVWNMAHIRGFAKITAAKETGDAPLILGNSLVFGNVCGKVLVRGNVLPSRSVENQTQELLVFRGGDSIHKVNESKKKTKSKKQPER</sequence>
<accession>A0A173X0L1</accession>
<dbReference type="EMBL" id="CYZK01000001">
    <property type="protein sequence ID" value="CUN45312.1"/>
    <property type="molecule type" value="Genomic_DNA"/>
</dbReference>